<sequence>MPIRQIELLQFSYPSLKTLVIKRYCDSILCLAHPLDRVIPTGCCQLVVLLSERFWFKVGPNVY</sequence>
<evidence type="ECO:0000313" key="2">
    <source>
        <dbReference type="Proteomes" id="UP000070119"/>
    </source>
</evidence>
<accession>A0AA40RBJ5</accession>
<dbReference type="EMBL" id="LNJU01000001">
    <property type="protein sequence ID" value="KWZ60258.1"/>
    <property type="molecule type" value="Genomic_DNA"/>
</dbReference>
<reference evidence="1 2" key="1">
    <citation type="submission" date="2015-11" db="EMBL/GenBank/DDBJ databases">
        <authorList>
            <person name="Sahl J."/>
            <person name="Wagner D."/>
            <person name="Keim P."/>
        </authorList>
    </citation>
    <scope>NUCLEOTIDE SEQUENCE [LARGE SCALE GENOMIC DNA]</scope>
    <source>
        <strain evidence="1 2">MSMB1157</strain>
    </source>
</reference>
<proteinExistence type="predicted"/>
<dbReference type="Proteomes" id="UP000070119">
    <property type="component" value="Chromosome 1"/>
</dbReference>
<dbReference type="AlphaFoldDB" id="A0AA40RBJ5"/>
<comment type="caution">
    <text evidence="1">The sequence shown here is derived from an EMBL/GenBank/DDBJ whole genome shotgun (WGS) entry which is preliminary data.</text>
</comment>
<protein>
    <submittedName>
        <fullName evidence="1">Uncharacterized protein</fullName>
    </submittedName>
</protein>
<gene>
    <name evidence="1" type="ORF">WK57_06530</name>
</gene>
<organism evidence="1 2">
    <name type="scientific">Burkholderia ubonensis</name>
    <dbReference type="NCBI Taxonomy" id="101571"/>
    <lineage>
        <taxon>Bacteria</taxon>
        <taxon>Pseudomonadati</taxon>
        <taxon>Pseudomonadota</taxon>
        <taxon>Betaproteobacteria</taxon>
        <taxon>Burkholderiales</taxon>
        <taxon>Burkholderiaceae</taxon>
        <taxon>Burkholderia</taxon>
        <taxon>Burkholderia cepacia complex</taxon>
    </lineage>
</organism>
<evidence type="ECO:0000313" key="1">
    <source>
        <dbReference type="EMBL" id="KWZ60258.1"/>
    </source>
</evidence>
<name>A0AA40RBJ5_9BURK</name>